<dbReference type="GO" id="GO:0030313">
    <property type="term" value="C:cell envelope"/>
    <property type="evidence" value="ECO:0007669"/>
    <property type="project" value="UniProtKB-SubCell"/>
</dbReference>
<comment type="subcellular location">
    <subcellularLocation>
        <location evidence="1">Cell envelope</location>
    </subcellularLocation>
</comment>
<dbReference type="InterPro" id="IPR018313">
    <property type="entry name" value="SBP_3_CS"/>
</dbReference>
<dbReference type="SMART" id="SM00062">
    <property type="entry name" value="PBPb"/>
    <property type="match status" value="1"/>
</dbReference>
<sequence length="267" mass="29239">MKFGKKFRRIAALVAVLSVGLVLTACGSSKSSNAELQHKGKLTVGLEGTYAPYSYRQNGKLTGFEVELTQDIAKKMHLKPQYVTTKWDGLIAGLGSNKYDTVFNNIGENPQRKKSFLFSTPYIYDKSIIITKTSDKSIQNLKSIKGKKFVEGTGTNNEALAKQYGASIVPSEEFTTSLALIKEGRADGAVNSLAAWNAYKKDHSTAGLKAIVIPKSEHAPAKIAGLFNKQSPALRKKVSKAIKQLRKDGTLKKLSEKYFQADVTKND</sequence>
<keyword evidence="3 5" id="KW-0732">Signal</keyword>
<evidence type="ECO:0000259" key="6">
    <source>
        <dbReference type="SMART" id="SM00062"/>
    </source>
</evidence>
<accession>A0A9W6AZX3</accession>
<dbReference type="Pfam" id="PF00497">
    <property type="entry name" value="SBP_bac_3"/>
    <property type="match status" value="1"/>
</dbReference>
<dbReference type="Proteomes" id="UP001144204">
    <property type="component" value="Unassembled WGS sequence"/>
</dbReference>
<dbReference type="AlphaFoldDB" id="A0A9W6AZX3"/>
<name>A0A9W6AZX3_9LACO</name>
<dbReference type="PANTHER" id="PTHR35936:SF35">
    <property type="entry name" value="L-CYSTINE-BINDING PROTEIN TCYJ"/>
    <property type="match status" value="1"/>
</dbReference>
<proteinExistence type="inferred from homology"/>
<reference evidence="7" key="2">
    <citation type="journal article" date="2023" name="PLoS ONE">
        <title>Philodulcilactobacillus myokoensis gen. nov., sp. nov., a fructophilic, acidophilic, and agar-phobic lactic acid bacterium isolated from fermented vegetable extracts.</title>
        <authorList>
            <person name="Kouya T."/>
            <person name="Ishiyama Y."/>
            <person name="Ohashi S."/>
            <person name="Kumakubo R."/>
            <person name="Yamazaki T."/>
            <person name="Otaki T."/>
        </authorList>
    </citation>
    <scope>NUCLEOTIDE SEQUENCE</scope>
    <source>
        <strain evidence="7">WR16-4</strain>
    </source>
</reference>
<reference evidence="7" key="1">
    <citation type="submission" date="2022-07" db="EMBL/GenBank/DDBJ databases">
        <authorList>
            <person name="Kouya T."/>
            <person name="Ishiyama Y."/>
        </authorList>
    </citation>
    <scope>NUCLEOTIDE SEQUENCE</scope>
    <source>
        <strain evidence="7">WR16-4</strain>
    </source>
</reference>
<comment type="similarity">
    <text evidence="2 4">Belongs to the bacterial solute-binding protein 3 family.</text>
</comment>
<dbReference type="Gene3D" id="3.40.190.10">
    <property type="entry name" value="Periplasmic binding protein-like II"/>
    <property type="match status" value="2"/>
</dbReference>
<dbReference type="SUPFAM" id="SSF53850">
    <property type="entry name" value="Periplasmic binding protein-like II"/>
    <property type="match status" value="1"/>
</dbReference>
<dbReference type="EMBL" id="BRPL01000002">
    <property type="protein sequence ID" value="GLB46317.1"/>
    <property type="molecule type" value="Genomic_DNA"/>
</dbReference>
<evidence type="ECO:0000256" key="3">
    <source>
        <dbReference type="ARBA" id="ARBA00022729"/>
    </source>
</evidence>
<dbReference type="PROSITE" id="PS51257">
    <property type="entry name" value="PROKAR_LIPOPROTEIN"/>
    <property type="match status" value="1"/>
</dbReference>
<evidence type="ECO:0000256" key="4">
    <source>
        <dbReference type="RuleBase" id="RU003744"/>
    </source>
</evidence>
<evidence type="ECO:0000256" key="1">
    <source>
        <dbReference type="ARBA" id="ARBA00004196"/>
    </source>
</evidence>
<dbReference type="InterPro" id="IPR001638">
    <property type="entry name" value="Solute-binding_3/MltF_N"/>
</dbReference>
<evidence type="ECO:0000256" key="5">
    <source>
        <dbReference type="SAM" id="SignalP"/>
    </source>
</evidence>
<dbReference type="RefSeq" id="WP_286135777.1">
    <property type="nucleotide sequence ID" value="NZ_BRPL01000002.1"/>
</dbReference>
<protein>
    <submittedName>
        <fullName evidence="7">Amino acid ABC transporter substrate-binding protein</fullName>
    </submittedName>
</protein>
<evidence type="ECO:0000256" key="2">
    <source>
        <dbReference type="ARBA" id="ARBA00010333"/>
    </source>
</evidence>
<feature type="chain" id="PRO_5040759852" evidence="5">
    <location>
        <begin position="35"/>
        <end position="267"/>
    </location>
</feature>
<evidence type="ECO:0000313" key="8">
    <source>
        <dbReference type="Proteomes" id="UP001144204"/>
    </source>
</evidence>
<gene>
    <name evidence="7" type="ORF">WR164_02960</name>
</gene>
<organism evidence="7 8">
    <name type="scientific">Philodulcilactobacillus myokoensis</name>
    <dbReference type="NCBI Taxonomy" id="2929573"/>
    <lineage>
        <taxon>Bacteria</taxon>
        <taxon>Bacillati</taxon>
        <taxon>Bacillota</taxon>
        <taxon>Bacilli</taxon>
        <taxon>Lactobacillales</taxon>
        <taxon>Lactobacillaceae</taxon>
        <taxon>Philodulcilactobacillus</taxon>
    </lineage>
</organism>
<feature type="signal peptide" evidence="5">
    <location>
        <begin position="1"/>
        <end position="34"/>
    </location>
</feature>
<evidence type="ECO:0000313" key="7">
    <source>
        <dbReference type="EMBL" id="GLB46317.1"/>
    </source>
</evidence>
<dbReference type="PANTHER" id="PTHR35936">
    <property type="entry name" value="MEMBRANE-BOUND LYTIC MUREIN TRANSGLYCOSYLASE F"/>
    <property type="match status" value="1"/>
</dbReference>
<keyword evidence="8" id="KW-1185">Reference proteome</keyword>
<dbReference type="PROSITE" id="PS01039">
    <property type="entry name" value="SBP_BACTERIAL_3"/>
    <property type="match status" value="1"/>
</dbReference>
<comment type="caution">
    <text evidence="7">The sequence shown here is derived from an EMBL/GenBank/DDBJ whole genome shotgun (WGS) entry which is preliminary data.</text>
</comment>
<feature type="domain" description="Solute-binding protein family 3/N-terminal" evidence="6">
    <location>
        <begin position="41"/>
        <end position="262"/>
    </location>
</feature>